<accession>A0A0C3KSR7</accession>
<feature type="non-terminal residue" evidence="2">
    <location>
        <position position="1"/>
    </location>
</feature>
<dbReference type="HOGENOM" id="CLU_502129_0_0_1"/>
<sequence length="543" mass="58822">TLPTVKVLNVQFGASPEANNAFFDFVEGTLTALVRQALQSEQVFLDGAIDVIQVLRLATFVGGTGFIRDLSMYSEHTTRTSALVDQLNVFLASLALVRYHHVVLGGVAEAFCLDQSIEGAEKAMWVLLRDTWAIAVRSMARAVVERRRDLFDRPHLAKVLPEPLDRMVQTSLGLRPWWTHGDEGLPPAVSFTTKQSVASSSFYDTLHLLDWSSNTLLERSQYLLLVLLAGVQVHGGRVPSEILPVGVIPKQTNASSPKAIESLTNYLRALKDAIAASTEVGDVDQPLEDRLALPNVRRAIDRWQAESRSPGAIQIHVDEDDVMRDVQDAAEAPSAVCSGSGSPASGEDQLNQQEPTIHPGDVPGGSYPERAAPSTLHPDTGASAIVTSEGVSTSSSVSKIPCEEEDSIWPEGEGPSPARKEKRGPDGHDARPPGPDPLPAPAVPAQIVPAVRPRSPSPTPTAKGKRRRMIPDTPPHWQTDHQQSDGRELRSNRKPPPASRVPATQKAGTARSRTKLTSINETQARLNATKPQRQPSRGKRPAK</sequence>
<dbReference type="Proteomes" id="UP000054248">
    <property type="component" value="Unassembled WGS sequence"/>
</dbReference>
<evidence type="ECO:0000313" key="3">
    <source>
        <dbReference type="Proteomes" id="UP000054248"/>
    </source>
</evidence>
<evidence type="ECO:0000313" key="2">
    <source>
        <dbReference type="EMBL" id="KIO24523.1"/>
    </source>
</evidence>
<protein>
    <submittedName>
        <fullName evidence="2">Uncharacterized protein</fullName>
    </submittedName>
</protein>
<reference evidence="2 3" key="1">
    <citation type="submission" date="2014-04" db="EMBL/GenBank/DDBJ databases">
        <authorList>
            <consortium name="DOE Joint Genome Institute"/>
            <person name="Kuo A."/>
            <person name="Girlanda M."/>
            <person name="Perotto S."/>
            <person name="Kohler A."/>
            <person name="Nagy L.G."/>
            <person name="Floudas D."/>
            <person name="Copeland A."/>
            <person name="Barry K.W."/>
            <person name="Cichocki N."/>
            <person name="Veneault-Fourrey C."/>
            <person name="LaButti K."/>
            <person name="Lindquist E.A."/>
            <person name="Lipzen A."/>
            <person name="Lundell T."/>
            <person name="Morin E."/>
            <person name="Murat C."/>
            <person name="Sun H."/>
            <person name="Tunlid A."/>
            <person name="Henrissat B."/>
            <person name="Grigoriev I.V."/>
            <person name="Hibbett D.S."/>
            <person name="Martin F."/>
            <person name="Nordberg H.P."/>
            <person name="Cantor M.N."/>
            <person name="Hua S.X."/>
        </authorList>
    </citation>
    <scope>NUCLEOTIDE SEQUENCE [LARGE SCALE GENOMIC DNA]</scope>
    <source>
        <strain evidence="2 3">MUT 4182</strain>
    </source>
</reference>
<dbReference type="AlphaFoldDB" id="A0A0C3KSR7"/>
<feature type="region of interest" description="Disordered" evidence="1">
    <location>
        <begin position="329"/>
        <end position="543"/>
    </location>
</feature>
<evidence type="ECO:0000256" key="1">
    <source>
        <dbReference type="SAM" id="MobiDB-lite"/>
    </source>
</evidence>
<feature type="compositionally biased region" description="Low complexity" evidence="1">
    <location>
        <begin position="386"/>
        <end position="398"/>
    </location>
</feature>
<feature type="compositionally biased region" description="Polar residues" evidence="1">
    <location>
        <begin position="337"/>
        <end position="355"/>
    </location>
</feature>
<organism evidence="2 3">
    <name type="scientific">Tulasnella calospora MUT 4182</name>
    <dbReference type="NCBI Taxonomy" id="1051891"/>
    <lineage>
        <taxon>Eukaryota</taxon>
        <taxon>Fungi</taxon>
        <taxon>Dikarya</taxon>
        <taxon>Basidiomycota</taxon>
        <taxon>Agaricomycotina</taxon>
        <taxon>Agaricomycetes</taxon>
        <taxon>Cantharellales</taxon>
        <taxon>Tulasnellaceae</taxon>
        <taxon>Tulasnella</taxon>
    </lineage>
</organism>
<proteinExistence type="predicted"/>
<reference evidence="3" key="2">
    <citation type="submission" date="2015-01" db="EMBL/GenBank/DDBJ databases">
        <title>Evolutionary Origins and Diversification of the Mycorrhizal Mutualists.</title>
        <authorList>
            <consortium name="DOE Joint Genome Institute"/>
            <consortium name="Mycorrhizal Genomics Consortium"/>
            <person name="Kohler A."/>
            <person name="Kuo A."/>
            <person name="Nagy L.G."/>
            <person name="Floudas D."/>
            <person name="Copeland A."/>
            <person name="Barry K.W."/>
            <person name="Cichocki N."/>
            <person name="Veneault-Fourrey C."/>
            <person name="LaButti K."/>
            <person name="Lindquist E.A."/>
            <person name="Lipzen A."/>
            <person name="Lundell T."/>
            <person name="Morin E."/>
            <person name="Murat C."/>
            <person name="Riley R."/>
            <person name="Ohm R."/>
            <person name="Sun H."/>
            <person name="Tunlid A."/>
            <person name="Henrissat B."/>
            <person name="Grigoriev I.V."/>
            <person name="Hibbett D.S."/>
            <person name="Martin F."/>
        </authorList>
    </citation>
    <scope>NUCLEOTIDE SEQUENCE [LARGE SCALE GENOMIC DNA]</scope>
    <source>
        <strain evidence="3">MUT 4182</strain>
    </source>
</reference>
<name>A0A0C3KSR7_9AGAM</name>
<feature type="compositionally biased region" description="Low complexity" evidence="1">
    <location>
        <begin position="443"/>
        <end position="453"/>
    </location>
</feature>
<feature type="compositionally biased region" description="Pro residues" evidence="1">
    <location>
        <begin position="432"/>
        <end position="442"/>
    </location>
</feature>
<gene>
    <name evidence="2" type="ORF">M407DRAFT_8879</name>
</gene>
<dbReference type="EMBL" id="KN823059">
    <property type="protein sequence ID" value="KIO24523.1"/>
    <property type="molecule type" value="Genomic_DNA"/>
</dbReference>
<feature type="compositionally biased region" description="Polar residues" evidence="1">
    <location>
        <begin position="515"/>
        <end position="535"/>
    </location>
</feature>
<feature type="compositionally biased region" description="Basic and acidic residues" evidence="1">
    <location>
        <begin position="478"/>
        <end position="491"/>
    </location>
</feature>
<keyword evidence="3" id="KW-1185">Reference proteome</keyword>